<feature type="compositionally biased region" description="Basic and acidic residues" evidence="2">
    <location>
        <begin position="823"/>
        <end position="843"/>
    </location>
</feature>
<evidence type="ECO:0000313" key="6">
    <source>
        <dbReference type="Proteomes" id="UP000033591"/>
    </source>
</evidence>
<feature type="compositionally biased region" description="Polar residues" evidence="2">
    <location>
        <begin position="785"/>
        <end position="800"/>
    </location>
</feature>
<feature type="transmembrane region" description="Helical" evidence="3">
    <location>
        <begin position="20"/>
        <end position="39"/>
    </location>
</feature>
<dbReference type="RefSeq" id="WP_014365146.1">
    <property type="nucleotide sequence ID" value="NZ_LAOC01000001.1"/>
</dbReference>
<accession>A0A0F3PEZ3</accession>
<feature type="region of interest" description="Disordered" evidence="2">
    <location>
        <begin position="785"/>
        <end position="804"/>
    </location>
</feature>
<feature type="compositionally biased region" description="Polar residues" evidence="2">
    <location>
        <begin position="710"/>
        <end position="724"/>
    </location>
</feature>
<dbReference type="InterPro" id="IPR005546">
    <property type="entry name" value="Autotransporte_beta"/>
</dbReference>
<dbReference type="Proteomes" id="UP000033591">
    <property type="component" value="Unassembled WGS sequence"/>
</dbReference>
<dbReference type="InterPro" id="IPR036709">
    <property type="entry name" value="Autotransporte_beta_dom_sf"/>
</dbReference>
<evidence type="ECO:0000256" key="2">
    <source>
        <dbReference type="SAM" id="MobiDB-lite"/>
    </source>
</evidence>
<dbReference type="PROSITE" id="PS51208">
    <property type="entry name" value="AUTOTRANSPORTER"/>
    <property type="match status" value="1"/>
</dbReference>
<reference evidence="5 6" key="1">
    <citation type="submission" date="2015-01" db="EMBL/GenBank/DDBJ databases">
        <title>Genome Sequencing of Rickettsiales.</title>
        <authorList>
            <person name="Daugherty S.C."/>
            <person name="Su Q."/>
            <person name="Abolude K."/>
            <person name="Beier-Sexton M."/>
            <person name="Carlyon J.A."/>
            <person name="Carter R."/>
            <person name="Day N.P."/>
            <person name="Dumler S.J."/>
            <person name="Dyachenko V."/>
            <person name="Godinez A."/>
            <person name="Kurtti T.J."/>
            <person name="Lichay M."/>
            <person name="Mullins K.E."/>
            <person name="Ott S."/>
            <person name="Pappas-Brown V."/>
            <person name="Paris D.H."/>
            <person name="Patel P."/>
            <person name="Richards A.L."/>
            <person name="Sadzewicz L."/>
            <person name="Sears K."/>
            <person name="Seidman D."/>
            <person name="Sengamalay N."/>
            <person name="Stenos J."/>
            <person name="Tallon L.J."/>
            <person name="Vincent G."/>
            <person name="Fraser C.M."/>
            <person name="Munderloh U."/>
            <person name="Dunning-Hotopp J.C."/>
        </authorList>
    </citation>
    <scope>NUCLEOTIDE SEQUENCE [LARGE SCALE GENOMIC DNA]</scope>
    <source>
        <strain evidence="5 6">Ect</strain>
    </source>
</reference>
<evidence type="ECO:0000259" key="4">
    <source>
        <dbReference type="PROSITE" id="PS51208"/>
    </source>
</evidence>
<dbReference type="Pfam" id="PF03797">
    <property type="entry name" value="Autotransporter"/>
    <property type="match status" value="1"/>
</dbReference>
<dbReference type="SMART" id="SM00869">
    <property type="entry name" value="Autotransporter"/>
    <property type="match status" value="1"/>
</dbReference>
<feature type="compositionally biased region" description="Polar residues" evidence="2">
    <location>
        <begin position="202"/>
        <end position="220"/>
    </location>
</feature>
<feature type="compositionally biased region" description="Low complexity" evidence="2">
    <location>
        <begin position="245"/>
        <end position="259"/>
    </location>
</feature>
<dbReference type="EMBL" id="LAOC01000001">
    <property type="protein sequence ID" value="KJV78853.1"/>
    <property type="molecule type" value="Genomic_DNA"/>
</dbReference>
<feature type="compositionally biased region" description="Polar residues" evidence="2">
    <location>
        <begin position="147"/>
        <end position="159"/>
    </location>
</feature>
<keyword evidence="3" id="KW-0472">Membrane</keyword>
<dbReference type="PATRIC" id="fig|1359199.3.peg.665"/>
<evidence type="ECO:0000256" key="3">
    <source>
        <dbReference type="SAM" id="Phobius"/>
    </source>
</evidence>
<feature type="compositionally biased region" description="Polar residues" evidence="2">
    <location>
        <begin position="173"/>
        <end position="194"/>
    </location>
</feature>
<feature type="coiled-coil region" evidence="1">
    <location>
        <begin position="328"/>
        <end position="379"/>
    </location>
</feature>
<proteinExistence type="predicted"/>
<evidence type="ECO:0000256" key="1">
    <source>
        <dbReference type="SAM" id="Coils"/>
    </source>
</evidence>
<comment type="caution">
    <text evidence="5">The sequence shown here is derived from an EMBL/GenBank/DDBJ whole genome shotgun (WGS) entry which is preliminary data.</text>
</comment>
<feature type="compositionally biased region" description="Polar residues" evidence="2">
    <location>
        <begin position="491"/>
        <end position="500"/>
    </location>
</feature>
<protein>
    <submittedName>
        <fullName evidence="5">Autotransporter beta-domain protein</fullName>
    </submittedName>
</protein>
<evidence type="ECO:0000313" key="5">
    <source>
        <dbReference type="EMBL" id="KJV78853.1"/>
    </source>
</evidence>
<feature type="region of interest" description="Disordered" evidence="2">
    <location>
        <begin position="426"/>
        <end position="464"/>
    </location>
</feature>
<sequence length="1762" mass="195813">MNKLTEQHLLKKSRFLKYSLLASISVGAIIAIPFEGMAMSKEAFRIDLSNKLLNNLSQLNGNKDTTNTPQQIGTVIVPEPEINTYTPSEIREMKISNKPKASNPLKDVPVEDHYKVVARSKSNVGKARKVRPITRRKTFVGTEKTEQSQNTYTPEPTAQMLQKPEIIITASSPTVSPASNSFVTAPNTPNTTLISPEHYTTAPGTPSSTPVTPYQSTSDSKPNDSLGANTPPNTNSKAARRLSFSSSDPQQQTVQSSSQVKPEVPPKSTFVPLPIKKSSTEIAAGMVSNISRVNEMIGIKLAEVTQAVQKNTTDAQNTQSLQKLYMQLTSAQQTITTLKSKAEKIETQIKVGGENKNKIKKLEKKLTSKNNKADRLFQKIEKIDIPANKISIESQETVPTVSTQVSAFQAQQARINEAQQGVLVQKNQQHIAAGKTKKQRQAEDKQGTEREKKKQEAQKQLSEIKKQEKAIKTAADKAKEVAASAKKETSRTSTGSTYKQPQKAKPTMPLSYGVQRILGEQPEDEERYLVPIKVQQQPYIVILPSQEIENPKSMDSGLGSLSSGTLGKETDTQAANVNSSLQLSSHSKDIYEAKASQYINYLNSIQPNQSNQAQIDGVIDSLATEMRKLSADQFNQKLGEIAHLASIKAYEGLFSKLYDIQQARVPETQKVYEQAEILQSYAEYEEKSRKSATPILSRSSSAKSDSSRKNNVSGSIPGIQQLQSEKMRTETLGVQNDLGLDLHSQEERFDSGFRSLESQKLSSAYDFDQLSASWDAAYNQRMNTNVPQETLTEESTYSGSSKKKQGNIIKRAVSKVGSILQKNDAENGKRKRDGETSKQRTVDQEGGFGHAWGNENHKESSLNVVGEFTKKAAQLISLLDAKRTAIQQTTSPSQKKSLHLVLQAIENDYQEAIKIPQELQQVLIRKPEDIKAYNAKAEKKLDAIKSRADKYFNNIKTDADVGFNPNWGNSHSMPTANMNSLPNLVDSTIKKGTQPLSNLSTYESVSDENLVSETTYKTEQPKPSISYKNTSKRKLPIPLFRSAELDKKLDYLDLEDNRLKAKEARIVKEKQVIAKLNQYQDPENLEFKRLAVEARDLSSKESQLKEKRKAIEAAFSLNEEYSSTDVSISRSYSIGDISSLLSDAESNLPRSPSVSGLEDLNNSNVMKLGELESKHDEKIANDYKAKVTESKPVFSCSSSVGSINSLSNGDDLSSRDVVTPVDTLTIEIDKDYVDTYIRVLSNKIQKIEELPGSSSRSEELNHIKEAMAYISNRIQDVEELDEKMLLAMNARLQEHDEKISSLLLEKYTGEEAADILAQLLLQDMLVSDGKSESTLPAGDEEQEDTEVSRQLSSLPALASSNECALALSDDREKECLALGDGSEDKESYDSRFEEEEETIGQLSDSDGGNLKITEVDTAIPLEQEAKKEMQTQISENAPTLNQVKVVNTIVNNMIRNRLDASMNMSNNMVAVGAGDEEESHIKRGLWMRGMYGTNNHGRVDNMTGYRGTNKGATIGFDAEIDNNIVGIAYSNVHSVFKFKNSKNNDKELINSHVVSIYGQKELPKNFTLQALVSASKNFIKDKTTYSYGDTKIRSNVKHRNHSYNAEALLHYNYLLQSKLIITPNIGLRYGKSRDGVYHETGINVQEIALTMKENNILSGIVGTKVTVPLKDALKFNNLGLTFQGAVEHNFKEKTQRINRVVKIFDNTFKHDYLIPKQPKTSYNLGTGIIGSIKNTTISLDYNYYLNKHYRSHQGSVKLKVNL</sequence>
<feature type="region of interest" description="Disordered" evidence="2">
    <location>
        <begin position="819"/>
        <end position="856"/>
    </location>
</feature>
<dbReference type="SUPFAM" id="SSF103515">
    <property type="entry name" value="Autotransporter"/>
    <property type="match status" value="1"/>
</dbReference>
<keyword evidence="3" id="KW-0812">Transmembrane</keyword>
<keyword evidence="3" id="KW-1133">Transmembrane helix</keyword>
<feature type="domain" description="Autotransporter" evidence="4">
    <location>
        <begin position="1478"/>
        <end position="1762"/>
    </location>
</feature>
<feature type="region of interest" description="Disordered" evidence="2">
    <location>
        <begin position="481"/>
        <end position="506"/>
    </location>
</feature>
<name>A0A0F3PEZ3_RICRH</name>
<feature type="compositionally biased region" description="Basic and acidic residues" evidence="2">
    <location>
        <begin position="440"/>
        <end position="464"/>
    </location>
</feature>
<organism evidence="5 6">
    <name type="scientific">Rickettsia rhipicephali str. Ect</name>
    <dbReference type="NCBI Taxonomy" id="1359199"/>
    <lineage>
        <taxon>Bacteria</taxon>
        <taxon>Pseudomonadati</taxon>
        <taxon>Pseudomonadota</taxon>
        <taxon>Alphaproteobacteria</taxon>
        <taxon>Rickettsiales</taxon>
        <taxon>Rickettsiaceae</taxon>
        <taxon>Rickettsieae</taxon>
        <taxon>Rickettsia</taxon>
        <taxon>spotted fever group</taxon>
    </lineage>
</organism>
<feature type="region of interest" description="Disordered" evidence="2">
    <location>
        <begin position="689"/>
        <end position="725"/>
    </location>
</feature>
<feature type="region of interest" description="Disordered" evidence="2">
    <location>
        <begin position="173"/>
        <end position="271"/>
    </location>
</feature>
<keyword evidence="1" id="KW-0175">Coiled coil</keyword>
<feature type="region of interest" description="Disordered" evidence="2">
    <location>
        <begin position="1330"/>
        <end position="1354"/>
    </location>
</feature>
<feature type="compositionally biased region" description="Polar residues" evidence="2">
    <location>
        <begin position="226"/>
        <end position="237"/>
    </location>
</feature>
<dbReference type="Gene3D" id="2.40.128.130">
    <property type="entry name" value="Autotransporter beta-domain"/>
    <property type="match status" value="1"/>
</dbReference>
<feature type="compositionally biased region" description="Basic and acidic residues" evidence="2">
    <location>
        <begin position="481"/>
        <end position="490"/>
    </location>
</feature>
<feature type="region of interest" description="Disordered" evidence="2">
    <location>
        <begin position="135"/>
        <end position="159"/>
    </location>
</feature>
<gene>
    <name evidence="5" type="ORF">RMAECT_0683</name>
</gene>